<sequence>MMRIVFLCIFLACAGLVGYAVSLQYSDDLLPCPLCVIQRIAYWLIGLTALLAFLHSPQQLGRRLYSGLIMLFAITGAAVAGRQAWLVRFPESFECGISPEEAFLNALPLAQWWPDMFEANGDCADNSWQLLSLTIPDWSLIAFLTVSVVAAALWRAR</sequence>
<gene>
    <name evidence="14" type="primary">dsbB</name>
    <name evidence="16" type="ORF">SAMN05421881_104425</name>
</gene>
<dbReference type="GO" id="GO:0009055">
    <property type="term" value="F:electron transfer activity"/>
    <property type="evidence" value="ECO:0007669"/>
    <property type="project" value="UniProtKB-UniRule"/>
</dbReference>
<dbReference type="Gene3D" id="1.20.1550.10">
    <property type="entry name" value="DsbB-like"/>
    <property type="match status" value="1"/>
</dbReference>
<evidence type="ECO:0000256" key="3">
    <source>
        <dbReference type="ARBA" id="ARBA00022448"/>
    </source>
</evidence>
<keyword evidence="5" id="KW-0997">Cell inner membrane</keyword>
<evidence type="ECO:0000256" key="2">
    <source>
        <dbReference type="ARBA" id="ARBA00008823"/>
    </source>
</evidence>
<keyword evidence="7 14" id="KW-0249">Electron transport</keyword>
<dbReference type="SUPFAM" id="SSF158442">
    <property type="entry name" value="DsbB-like"/>
    <property type="match status" value="1"/>
</dbReference>
<dbReference type="Proteomes" id="UP000198640">
    <property type="component" value="Unassembled WGS sequence"/>
</dbReference>
<feature type="disulfide bond" description="Redox-active" evidence="14">
    <location>
        <begin position="32"/>
        <end position="35"/>
    </location>
</feature>
<dbReference type="GO" id="GO:0006457">
    <property type="term" value="P:protein folding"/>
    <property type="evidence" value="ECO:0007669"/>
    <property type="project" value="InterPro"/>
</dbReference>
<evidence type="ECO:0000256" key="12">
    <source>
        <dbReference type="ARBA" id="ARBA00023186"/>
    </source>
</evidence>
<protein>
    <recommendedName>
        <fullName evidence="14">Disulfide bond formation protein B</fullName>
    </recommendedName>
    <alternativeName>
        <fullName evidence="14">Disulfide oxidoreductase</fullName>
    </alternativeName>
</protein>
<keyword evidence="8 14" id="KW-1133">Transmembrane helix</keyword>
<reference evidence="16 17" key="1">
    <citation type="submission" date="2016-10" db="EMBL/GenBank/DDBJ databases">
        <authorList>
            <person name="de Groot N.N."/>
        </authorList>
    </citation>
    <scope>NUCLEOTIDE SEQUENCE [LARGE SCALE GENOMIC DNA]</scope>
    <source>
        <strain evidence="16 17">Nm1</strain>
    </source>
</reference>
<dbReference type="HAMAP" id="MF_00286">
    <property type="entry name" value="DsbB"/>
    <property type="match status" value="1"/>
</dbReference>
<keyword evidence="3 14" id="KW-0813">Transport</keyword>
<accession>A0A1H3L332</accession>
<evidence type="ECO:0000256" key="15">
    <source>
        <dbReference type="SAM" id="Phobius"/>
    </source>
</evidence>
<dbReference type="InterPro" id="IPR022920">
    <property type="entry name" value="Disulphide_bond_form_DsbB"/>
</dbReference>
<keyword evidence="6 14" id="KW-0812">Transmembrane</keyword>
<evidence type="ECO:0000256" key="11">
    <source>
        <dbReference type="ARBA" id="ARBA00023157"/>
    </source>
</evidence>
<evidence type="ECO:0000256" key="10">
    <source>
        <dbReference type="ARBA" id="ARBA00023136"/>
    </source>
</evidence>
<evidence type="ECO:0000256" key="9">
    <source>
        <dbReference type="ARBA" id="ARBA00023002"/>
    </source>
</evidence>
<dbReference type="PANTHER" id="PTHR36570:SF3">
    <property type="entry name" value="DISULFIDE BOND FORMATION PROTEIN B"/>
    <property type="match status" value="1"/>
</dbReference>
<evidence type="ECO:0000256" key="6">
    <source>
        <dbReference type="ARBA" id="ARBA00022692"/>
    </source>
</evidence>
<keyword evidence="4 14" id="KW-1003">Cell membrane</keyword>
<comment type="function">
    <text evidence="14">Required for disulfide bond formation in some periplasmic proteins. Acts by oxidizing the DsbA protein.</text>
</comment>
<comment type="caution">
    <text evidence="14">Lacks conserved residue(s) required for the propagation of feature annotation.</text>
</comment>
<dbReference type="Pfam" id="PF02600">
    <property type="entry name" value="DsbB"/>
    <property type="match status" value="1"/>
</dbReference>
<feature type="topological domain" description="Periplasmic" evidence="14">
    <location>
        <begin position="23"/>
        <end position="40"/>
    </location>
</feature>
<dbReference type="RefSeq" id="WP_245725171.1">
    <property type="nucleotide sequence ID" value="NZ_FNOY01000044.1"/>
</dbReference>
<evidence type="ECO:0000256" key="5">
    <source>
        <dbReference type="ARBA" id="ARBA00022519"/>
    </source>
</evidence>
<evidence type="ECO:0000313" key="16">
    <source>
        <dbReference type="EMBL" id="SDY58314.1"/>
    </source>
</evidence>
<evidence type="ECO:0000256" key="1">
    <source>
        <dbReference type="ARBA" id="ARBA00004429"/>
    </source>
</evidence>
<keyword evidence="11 14" id="KW-1015">Disulfide bond</keyword>
<comment type="subcellular location">
    <subcellularLocation>
        <location evidence="1">Cell inner membrane</location>
        <topology evidence="1">Multi-pass membrane protein</topology>
    </subcellularLocation>
    <subcellularLocation>
        <location evidence="14">Cell membrane</location>
        <topology evidence="14">Multi-pass membrane protein</topology>
    </subcellularLocation>
</comment>
<keyword evidence="9 14" id="KW-0560">Oxidoreductase</keyword>
<comment type="similarity">
    <text evidence="2 14">Belongs to the DsbB family.</text>
</comment>
<name>A0A1H3L332_9PROT</name>
<dbReference type="GO" id="GO:0005886">
    <property type="term" value="C:plasma membrane"/>
    <property type="evidence" value="ECO:0007669"/>
    <property type="project" value="UniProtKB-SubCell"/>
</dbReference>
<dbReference type="GO" id="GO:0015035">
    <property type="term" value="F:protein-disulfide reductase activity"/>
    <property type="evidence" value="ECO:0007669"/>
    <property type="project" value="UniProtKB-UniRule"/>
</dbReference>
<dbReference type="STRING" id="44576.SAMN05421881_104425"/>
<feature type="topological domain" description="Cytoplasmic" evidence="14">
    <location>
        <begin position="1"/>
        <end position="5"/>
    </location>
</feature>
<dbReference type="EMBL" id="FNOY01000044">
    <property type="protein sequence ID" value="SDY58314.1"/>
    <property type="molecule type" value="Genomic_DNA"/>
</dbReference>
<feature type="topological domain" description="Cytoplasmic" evidence="14">
    <location>
        <position position="157"/>
    </location>
</feature>
<evidence type="ECO:0000313" key="17">
    <source>
        <dbReference type="Proteomes" id="UP000198640"/>
    </source>
</evidence>
<dbReference type="AlphaFoldDB" id="A0A1H3L332"/>
<feature type="transmembrane region" description="Helical" evidence="15">
    <location>
        <begin position="66"/>
        <end position="85"/>
    </location>
</feature>
<keyword evidence="12 14" id="KW-0143">Chaperone</keyword>
<dbReference type="InterPro" id="IPR050183">
    <property type="entry name" value="DsbB"/>
</dbReference>
<dbReference type="InterPro" id="IPR023380">
    <property type="entry name" value="DsbB-like_sf"/>
</dbReference>
<dbReference type="InterPro" id="IPR003752">
    <property type="entry name" value="DiS_bond_form_DsbB/BdbC"/>
</dbReference>
<evidence type="ECO:0000256" key="13">
    <source>
        <dbReference type="ARBA" id="ARBA00023284"/>
    </source>
</evidence>
<evidence type="ECO:0000256" key="4">
    <source>
        <dbReference type="ARBA" id="ARBA00022475"/>
    </source>
</evidence>
<feature type="transmembrane region" description="Helical" evidence="15">
    <location>
        <begin position="138"/>
        <end position="156"/>
    </location>
</feature>
<evidence type="ECO:0000256" key="14">
    <source>
        <dbReference type="HAMAP-Rule" id="MF_00286"/>
    </source>
</evidence>
<keyword evidence="17" id="KW-1185">Reference proteome</keyword>
<keyword evidence="13 14" id="KW-0676">Redox-active center</keyword>
<keyword evidence="10 14" id="KW-0472">Membrane</keyword>
<evidence type="ECO:0000256" key="8">
    <source>
        <dbReference type="ARBA" id="ARBA00022989"/>
    </source>
</evidence>
<proteinExistence type="inferred from homology"/>
<feature type="topological domain" description="Cytoplasmic" evidence="14">
    <location>
        <begin position="58"/>
        <end position="63"/>
    </location>
</feature>
<organism evidence="16 17">
    <name type="scientific">Nitrosomonas halophila</name>
    <dbReference type="NCBI Taxonomy" id="44576"/>
    <lineage>
        <taxon>Bacteria</taxon>
        <taxon>Pseudomonadati</taxon>
        <taxon>Pseudomonadota</taxon>
        <taxon>Betaproteobacteria</taxon>
        <taxon>Nitrosomonadales</taxon>
        <taxon>Nitrosomonadaceae</taxon>
        <taxon>Nitrosomonas</taxon>
    </lineage>
</organism>
<evidence type="ECO:0000256" key="7">
    <source>
        <dbReference type="ARBA" id="ARBA00022982"/>
    </source>
</evidence>
<feature type="transmembrane region" description="Helical" evidence="15">
    <location>
        <begin position="36"/>
        <end position="54"/>
    </location>
</feature>
<dbReference type="PANTHER" id="PTHR36570">
    <property type="entry name" value="DISULFIDE BOND FORMATION PROTEIN B"/>
    <property type="match status" value="1"/>
</dbReference>